<dbReference type="EMBL" id="PRDW01000013">
    <property type="protein sequence ID" value="PPB82782.1"/>
    <property type="molecule type" value="Genomic_DNA"/>
</dbReference>
<comment type="caution">
    <text evidence="1">The sequence shown here is derived from an EMBL/GenBank/DDBJ whole genome shotgun (WGS) entry which is preliminary data.</text>
</comment>
<name>A0A2P5K7U7_9BURK</name>
<organism evidence="1 2">
    <name type="scientific">Mycetohabitans endofungorum</name>
    <dbReference type="NCBI Taxonomy" id="417203"/>
    <lineage>
        <taxon>Bacteria</taxon>
        <taxon>Pseudomonadati</taxon>
        <taxon>Pseudomonadota</taxon>
        <taxon>Betaproteobacteria</taxon>
        <taxon>Burkholderiales</taxon>
        <taxon>Burkholderiaceae</taxon>
        <taxon>Mycetohabitans</taxon>
    </lineage>
</organism>
<proteinExistence type="predicted"/>
<protein>
    <submittedName>
        <fullName evidence="1">Uncharacterized protein</fullName>
    </submittedName>
</protein>
<dbReference type="RefSeq" id="WP_233203349.1">
    <property type="nucleotide sequence ID" value="NZ_PRDW01000013.1"/>
</dbReference>
<evidence type="ECO:0000313" key="2">
    <source>
        <dbReference type="Proteomes" id="UP000243096"/>
    </source>
</evidence>
<reference evidence="1 2" key="1">
    <citation type="submission" date="2018-01" db="EMBL/GenBank/DDBJ databases">
        <title>Genomic Encyclopedia of Type Strains, Phase III (KMG-III): the genomes of soil and plant-associated and newly described type strains.</title>
        <authorList>
            <person name="Whitman W."/>
        </authorList>
    </citation>
    <scope>NUCLEOTIDE SEQUENCE [LARGE SCALE GENOMIC DNA]</scope>
    <source>
        <strain evidence="1 2">HKI456</strain>
    </source>
</reference>
<gene>
    <name evidence="1" type="ORF">B0O95_11352</name>
</gene>
<dbReference type="Proteomes" id="UP000243096">
    <property type="component" value="Unassembled WGS sequence"/>
</dbReference>
<accession>A0A2P5K7U7</accession>
<evidence type="ECO:0000313" key="1">
    <source>
        <dbReference type="EMBL" id="PPB82782.1"/>
    </source>
</evidence>
<keyword evidence="2" id="KW-1185">Reference proteome</keyword>
<sequence>MKYSRDVHDCEPHPADRCAVSSDALIRYAHWAVGIPDFVAQHQHPSGEGEQPCAVLGRHAAVGLAYEQRVLPSDTSRAFSSINDGL</sequence>
<dbReference type="AlphaFoldDB" id="A0A2P5K7U7"/>